<gene>
    <name evidence="3" type="ORF">AMORRO_LOCUS10560</name>
</gene>
<proteinExistence type="predicted"/>
<dbReference type="Proteomes" id="UP000789342">
    <property type="component" value="Unassembled WGS sequence"/>
</dbReference>
<name>A0A9N9H8D7_9GLOM</name>
<keyword evidence="4" id="KW-1185">Reference proteome</keyword>
<dbReference type="EMBL" id="CAJVPV010011818">
    <property type="protein sequence ID" value="CAG8664727.1"/>
    <property type="molecule type" value="Genomic_DNA"/>
</dbReference>
<evidence type="ECO:0000313" key="4">
    <source>
        <dbReference type="Proteomes" id="UP000789342"/>
    </source>
</evidence>
<dbReference type="AlphaFoldDB" id="A0A9N9H8D7"/>
<comment type="caution">
    <text evidence="3">The sequence shown here is derived from an EMBL/GenBank/DDBJ whole genome shotgun (WGS) entry which is preliminary data.</text>
</comment>
<sequence>TYTVAYPDTTFLVTTTDTPPPASEIPSGAVIYGPSTTVTGNQPYVFYTLEGGTSTIVFSSYSFDSIDPSNIPSGYTLIGPSTTVVGNSPISSTPTTSDAPVFSESASSIGRSSTSSSLTSSHISASGYSGPSSPSTSGKISNTRGNYGPGPTVAVSETIAYNRPNCDLGFFLAIGISIAYCSWISIIER</sequence>
<keyword evidence="2" id="KW-0812">Transmembrane</keyword>
<reference evidence="3" key="1">
    <citation type="submission" date="2021-06" db="EMBL/GenBank/DDBJ databases">
        <authorList>
            <person name="Kallberg Y."/>
            <person name="Tangrot J."/>
            <person name="Rosling A."/>
        </authorList>
    </citation>
    <scope>NUCLEOTIDE SEQUENCE</scope>
    <source>
        <strain evidence="3">CL551</strain>
    </source>
</reference>
<protein>
    <submittedName>
        <fullName evidence="3">11136_t:CDS:1</fullName>
    </submittedName>
</protein>
<feature type="compositionally biased region" description="Low complexity" evidence="1">
    <location>
        <begin position="103"/>
        <end position="141"/>
    </location>
</feature>
<evidence type="ECO:0000256" key="2">
    <source>
        <dbReference type="SAM" id="Phobius"/>
    </source>
</evidence>
<evidence type="ECO:0000256" key="1">
    <source>
        <dbReference type="SAM" id="MobiDB-lite"/>
    </source>
</evidence>
<feature type="non-terminal residue" evidence="3">
    <location>
        <position position="1"/>
    </location>
</feature>
<accession>A0A9N9H8D7</accession>
<feature type="compositionally biased region" description="Polar residues" evidence="1">
    <location>
        <begin position="88"/>
        <end position="98"/>
    </location>
</feature>
<organism evidence="3 4">
    <name type="scientific">Acaulospora morrowiae</name>
    <dbReference type="NCBI Taxonomy" id="94023"/>
    <lineage>
        <taxon>Eukaryota</taxon>
        <taxon>Fungi</taxon>
        <taxon>Fungi incertae sedis</taxon>
        <taxon>Mucoromycota</taxon>
        <taxon>Glomeromycotina</taxon>
        <taxon>Glomeromycetes</taxon>
        <taxon>Diversisporales</taxon>
        <taxon>Acaulosporaceae</taxon>
        <taxon>Acaulospora</taxon>
    </lineage>
</organism>
<feature type="transmembrane region" description="Helical" evidence="2">
    <location>
        <begin position="168"/>
        <end position="187"/>
    </location>
</feature>
<keyword evidence="2" id="KW-1133">Transmembrane helix</keyword>
<feature type="region of interest" description="Disordered" evidence="1">
    <location>
        <begin position="88"/>
        <end position="145"/>
    </location>
</feature>
<evidence type="ECO:0000313" key="3">
    <source>
        <dbReference type="EMBL" id="CAG8664727.1"/>
    </source>
</evidence>
<keyword evidence="2" id="KW-0472">Membrane</keyword>